<dbReference type="STRING" id="551995.SAMN05192574_105288"/>
<dbReference type="OrthoDB" id="1438904at2"/>
<organism evidence="1 2">
    <name type="scientific">Mucilaginibacter gossypiicola</name>
    <dbReference type="NCBI Taxonomy" id="551995"/>
    <lineage>
        <taxon>Bacteria</taxon>
        <taxon>Pseudomonadati</taxon>
        <taxon>Bacteroidota</taxon>
        <taxon>Sphingobacteriia</taxon>
        <taxon>Sphingobacteriales</taxon>
        <taxon>Sphingobacteriaceae</taxon>
        <taxon>Mucilaginibacter</taxon>
    </lineage>
</organism>
<accession>A0A1H8LX53</accession>
<gene>
    <name evidence="1" type="ORF">SAMN05192574_105288</name>
</gene>
<reference evidence="2" key="1">
    <citation type="submission" date="2016-10" db="EMBL/GenBank/DDBJ databases">
        <authorList>
            <person name="Varghese N."/>
            <person name="Submissions S."/>
        </authorList>
    </citation>
    <scope>NUCLEOTIDE SEQUENCE [LARGE SCALE GENOMIC DNA]</scope>
    <source>
        <strain evidence="2">Gh-48</strain>
    </source>
</reference>
<sequence length="216" mass="25615">MQPIYINRDKNEYKFFKKNFIEICNEFRSQNRALAFAFILYDFKSPQVKKVLEDRDYWNALNAISGKHLTVFTFHYKERPRFKPHNILTTLISMPIFGPPENEIDDIMIKYFDNRQKISYPAILFFQVDQIKVIDTMLIGLNNEQIEESFLEIKKYLDRGVSALSKIDPQNRDNHKEVFDCLEMEIKNFQSIKLIQRMTRRAGNILGLVSSIKGLF</sequence>
<keyword evidence="2" id="KW-1185">Reference proteome</keyword>
<name>A0A1H8LX53_9SPHI</name>
<dbReference type="EMBL" id="FOCL01000005">
    <property type="protein sequence ID" value="SEO09675.1"/>
    <property type="molecule type" value="Genomic_DNA"/>
</dbReference>
<dbReference type="AlphaFoldDB" id="A0A1H8LX53"/>
<dbReference type="RefSeq" id="WP_091212136.1">
    <property type="nucleotide sequence ID" value="NZ_FOCL01000005.1"/>
</dbReference>
<proteinExistence type="predicted"/>
<protein>
    <submittedName>
        <fullName evidence="1">Uncharacterized protein</fullName>
    </submittedName>
</protein>
<evidence type="ECO:0000313" key="2">
    <source>
        <dbReference type="Proteomes" id="UP000198942"/>
    </source>
</evidence>
<evidence type="ECO:0000313" key="1">
    <source>
        <dbReference type="EMBL" id="SEO09675.1"/>
    </source>
</evidence>
<dbReference type="Proteomes" id="UP000198942">
    <property type="component" value="Unassembled WGS sequence"/>
</dbReference>